<dbReference type="Gene3D" id="3.40.50.1000">
    <property type="entry name" value="HAD superfamily/HAD-like"/>
    <property type="match status" value="1"/>
</dbReference>
<sequence>MAKAVLVSDFDGTMTANDFYKLAVQRLLPSDALAPWEEYRAGAITHFTALQRIFGRLRATPEVLQALVQDMQPDPGLARAVADLRQAGWEIVVASAGCDWYIRQVLAQVGVVLDVHANPGEHVLPEGSLRMDAPEESPFYCLETGVDKAAIVRFHQDRGARVAFAGDGFADLPAALAAAPGLRFARADLAAILDKRREAYRPFAVWSDIARALLAGEAAS</sequence>
<gene>
    <name evidence="1" type="ORF">DGI_1036</name>
</gene>
<reference evidence="1 2" key="1">
    <citation type="journal article" date="2013" name="J. Bacteriol.">
        <title>Roles of HynAB and Ech, the only two hydrogenases found in the model sulfate reducer Desulfovibrio gigas.</title>
        <authorList>
            <person name="Morais-Silva F.O."/>
            <person name="Santos C.I."/>
            <person name="Rodrigues R."/>
            <person name="Pereira I.A."/>
            <person name="Rodrigues-Pousada C."/>
        </authorList>
    </citation>
    <scope>NUCLEOTIDE SEQUENCE [LARGE SCALE GENOMIC DNA]</scope>
    <source>
        <strain evidence="2">ATCC 19364 / DSM 1382 / NCIMB 9332 / VKM B-1759</strain>
    </source>
</reference>
<dbReference type="eggNOG" id="COG4359">
    <property type="taxonomic scope" value="Bacteria"/>
</dbReference>
<organism evidence="1 2">
    <name type="scientific">Megalodesulfovibrio gigas (strain ATCC 19364 / DSM 1382 / NCIMB 9332 / VKM B-1759)</name>
    <name type="common">Desulfovibrio gigas</name>
    <dbReference type="NCBI Taxonomy" id="1121448"/>
    <lineage>
        <taxon>Bacteria</taxon>
        <taxon>Pseudomonadati</taxon>
        <taxon>Thermodesulfobacteriota</taxon>
        <taxon>Desulfovibrionia</taxon>
        <taxon>Desulfovibrionales</taxon>
        <taxon>Desulfovibrionaceae</taxon>
        <taxon>Megalodesulfovibrio</taxon>
    </lineage>
</organism>
<dbReference type="OrthoDB" id="9804940at2"/>
<dbReference type="Pfam" id="PF12710">
    <property type="entry name" value="HAD"/>
    <property type="match status" value="1"/>
</dbReference>
<dbReference type="InterPro" id="IPR050582">
    <property type="entry name" value="HAD-like_SerB"/>
</dbReference>
<dbReference type="PANTHER" id="PTHR43344:SF21">
    <property type="entry name" value="POLYOL PHOSPHATE PHOSPHATASE PYP1"/>
    <property type="match status" value="1"/>
</dbReference>
<dbReference type="GO" id="GO:0036424">
    <property type="term" value="F:L-phosphoserine phosphatase activity"/>
    <property type="evidence" value="ECO:0007669"/>
    <property type="project" value="TreeGrafter"/>
</dbReference>
<dbReference type="GO" id="GO:0005737">
    <property type="term" value="C:cytoplasm"/>
    <property type="evidence" value="ECO:0007669"/>
    <property type="project" value="TreeGrafter"/>
</dbReference>
<dbReference type="SUPFAM" id="SSF56784">
    <property type="entry name" value="HAD-like"/>
    <property type="match status" value="1"/>
</dbReference>
<dbReference type="KEGG" id="dgg:DGI_1036"/>
<dbReference type="Proteomes" id="UP000016587">
    <property type="component" value="Chromosome"/>
</dbReference>
<dbReference type="RefSeq" id="WP_021759648.1">
    <property type="nucleotide sequence ID" value="NC_022444.1"/>
</dbReference>
<dbReference type="GO" id="GO:0000287">
    <property type="term" value="F:magnesium ion binding"/>
    <property type="evidence" value="ECO:0007669"/>
    <property type="project" value="TreeGrafter"/>
</dbReference>
<evidence type="ECO:0000313" key="2">
    <source>
        <dbReference type="Proteomes" id="UP000016587"/>
    </source>
</evidence>
<protein>
    <submittedName>
        <fullName evidence="1">Putative 2,3-diketo-5-methylthio-1-phosphopentane phosphatase</fullName>
    </submittedName>
</protein>
<dbReference type="AlphaFoldDB" id="T2GAG0"/>
<dbReference type="EMBL" id="CP006585">
    <property type="protein sequence ID" value="AGW12912.1"/>
    <property type="molecule type" value="Genomic_DNA"/>
</dbReference>
<dbReference type="Gene3D" id="3.90.1470.20">
    <property type="match status" value="1"/>
</dbReference>
<name>T2GAG0_MEGG1</name>
<dbReference type="NCBIfam" id="TIGR01488">
    <property type="entry name" value="HAD-SF-IB"/>
    <property type="match status" value="1"/>
</dbReference>
<dbReference type="InterPro" id="IPR023214">
    <property type="entry name" value="HAD_sf"/>
</dbReference>
<dbReference type="PATRIC" id="fig|1121448.10.peg.1038"/>
<accession>T2GAG0</accession>
<keyword evidence="2" id="KW-1185">Reference proteome</keyword>
<dbReference type="PANTHER" id="PTHR43344">
    <property type="entry name" value="PHOSPHOSERINE PHOSPHATASE"/>
    <property type="match status" value="1"/>
</dbReference>
<dbReference type="HOGENOM" id="CLU_058495_2_0_7"/>
<dbReference type="STRING" id="1121448.DGI_1036"/>
<dbReference type="GO" id="GO:0006564">
    <property type="term" value="P:L-serine biosynthetic process"/>
    <property type="evidence" value="ECO:0007669"/>
    <property type="project" value="TreeGrafter"/>
</dbReference>
<dbReference type="InterPro" id="IPR036412">
    <property type="entry name" value="HAD-like_sf"/>
</dbReference>
<reference evidence="2" key="2">
    <citation type="submission" date="2013-07" db="EMBL/GenBank/DDBJ databases">
        <authorList>
            <person name="Morais-Silva F.O."/>
            <person name="Rezende A.M."/>
            <person name="Pimentel C."/>
            <person name="Resende D.M."/>
            <person name="Santos C.I."/>
            <person name="Clemente C."/>
            <person name="de Oliveira L.M."/>
            <person name="da Silva S.M."/>
            <person name="Costa D.A."/>
            <person name="Varela-Raposo A."/>
            <person name="Horacio E.C.A."/>
            <person name="Matos M."/>
            <person name="Flores O."/>
            <person name="Ruiz J.C."/>
            <person name="Rodrigues-Pousada C."/>
        </authorList>
    </citation>
    <scope>NUCLEOTIDE SEQUENCE [LARGE SCALE GENOMIC DNA]</scope>
    <source>
        <strain evidence="2">ATCC 19364 / DSM 1382 / NCIMB 9332 / VKM B-1759</strain>
    </source>
</reference>
<proteinExistence type="predicted"/>
<evidence type="ECO:0000313" key="1">
    <source>
        <dbReference type="EMBL" id="AGW12912.1"/>
    </source>
</evidence>